<dbReference type="InterPro" id="IPR011663">
    <property type="entry name" value="UTRA"/>
</dbReference>
<dbReference type="InterPro" id="IPR036390">
    <property type="entry name" value="WH_DNA-bd_sf"/>
</dbReference>
<dbReference type="Gene3D" id="1.10.10.10">
    <property type="entry name" value="Winged helix-like DNA-binding domain superfamily/Winged helix DNA-binding domain"/>
    <property type="match status" value="1"/>
</dbReference>
<dbReference type="SMART" id="SM00866">
    <property type="entry name" value="UTRA"/>
    <property type="match status" value="1"/>
</dbReference>
<organism evidence="6 7">
    <name type="scientific">Kribbella italica</name>
    <dbReference type="NCBI Taxonomy" id="1540520"/>
    <lineage>
        <taxon>Bacteria</taxon>
        <taxon>Bacillati</taxon>
        <taxon>Actinomycetota</taxon>
        <taxon>Actinomycetes</taxon>
        <taxon>Propionibacteriales</taxon>
        <taxon>Kribbellaceae</taxon>
        <taxon>Kribbella</taxon>
    </lineage>
</organism>
<dbReference type="SMART" id="SM00345">
    <property type="entry name" value="HTH_GNTR"/>
    <property type="match status" value="1"/>
</dbReference>
<keyword evidence="1" id="KW-0805">Transcription regulation</keyword>
<evidence type="ECO:0000256" key="3">
    <source>
        <dbReference type="ARBA" id="ARBA00023163"/>
    </source>
</evidence>
<dbReference type="Proteomes" id="UP000549971">
    <property type="component" value="Unassembled WGS sequence"/>
</dbReference>
<evidence type="ECO:0000256" key="1">
    <source>
        <dbReference type="ARBA" id="ARBA00023015"/>
    </source>
</evidence>
<evidence type="ECO:0000313" key="7">
    <source>
        <dbReference type="Proteomes" id="UP000549971"/>
    </source>
</evidence>
<feature type="domain" description="HTH gntR-type" evidence="5">
    <location>
        <begin position="15"/>
        <end position="85"/>
    </location>
</feature>
<proteinExistence type="predicted"/>
<dbReference type="InterPro" id="IPR050679">
    <property type="entry name" value="Bact_HTH_transcr_reg"/>
</dbReference>
<dbReference type="SUPFAM" id="SSF46785">
    <property type="entry name" value="Winged helix' DNA-binding domain"/>
    <property type="match status" value="1"/>
</dbReference>
<comment type="caution">
    <text evidence="6">The sequence shown here is derived from an EMBL/GenBank/DDBJ whole genome shotgun (WGS) entry which is preliminary data.</text>
</comment>
<dbReference type="GO" id="GO:0003700">
    <property type="term" value="F:DNA-binding transcription factor activity"/>
    <property type="evidence" value="ECO:0007669"/>
    <property type="project" value="InterPro"/>
</dbReference>
<keyword evidence="7" id="KW-1185">Reference proteome</keyword>
<dbReference type="Pfam" id="PF00392">
    <property type="entry name" value="GntR"/>
    <property type="match status" value="1"/>
</dbReference>
<dbReference type="EMBL" id="JACHMY010000001">
    <property type="protein sequence ID" value="MBB5833305.1"/>
    <property type="molecule type" value="Genomic_DNA"/>
</dbReference>
<dbReference type="PANTHER" id="PTHR44846">
    <property type="entry name" value="MANNOSYL-D-GLYCERATE TRANSPORT/METABOLISM SYSTEM REPRESSOR MNGR-RELATED"/>
    <property type="match status" value="1"/>
</dbReference>
<protein>
    <submittedName>
        <fullName evidence="6">GntR family transcriptional regulator</fullName>
    </submittedName>
</protein>
<dbReference type="CDD" id="cd07377">
    <property type="entry name" value="WHTH_GntR"/>
    <property type="match status" value="1"/>
</dbReference>
<evidence type="ECO:0000256" key="2">
    <source>
        <dbReference type="ARBA" id="ARBA00023125"/>
    </source>
</evidence>
<dbReference type="PANTHER" id="PTHR44846:SF1">
    <property type="entry name" value="MANNOSYL-D-GLYCERATE TRANSPORT_METABOLISM SYSTEM REPRESSOR MNGR-RELATED"/>
    <property type="match status" value="1"/>
</dbReference>
<name>A0A7W9J1A0_9ACTN</name>
<dbReference type="SUPFAM" id="SSF64288">
    <property type="entry name" value="Chorismate lyase-like"/>
    <property type="match status" value="1"/>
</dbReference>
<dbReference type="AlphaFoldDB" id="A0A7W9J1A0"/>
<dbReference type="GO" id="GO:0045892">
    <property type="term" value="P:negative regulation of DNA-templated transcription"/>
    <property type="evidence" value="ECO:0007669"/>
    <property type="project" value="TreeGrafter"/>
</dbReference>
<dbReference type="RefSeq" id="WP_184793216.1">
    <property type="nucleotide sequence ID" value="NZ_JACHMY010000001.1"/>
</dbReference>
<feature type="region of interest" description="Disordered" evidence="4">
    <location>
        <begin position="1"/>
        <end position="20"/>
    </location>
</feature>
<dbReference type="Pfam" id="PF07702">
    <property type="entry name" value="UTRA"/>
    <property type="match status" value="1"/>
</dbReference>
<evidence type="ECO:0000259" key="5">
    <source>
        <dbReference type="PROSITE" id="PS50949"/>
    </source>
</evidence>
<dbReference type="PROSITE" id="PS50949">
    <property type="entry name" value="HTH_GNTR"/>
    <property type="match status" value="1"/>
</dbReference>
<keyword evidence="2" id="KW-0238">DNA-binding</keyword>
<dbReference type="PRINTS" id="PR00035">
    <property type="entry name" value="HTHGNTR"/>
</dbReference>
<sequence length="251" mass="27645">MTTQTTQAGNGAGAKGTRQTKYQELRQLLRVELSKLLPHDPLPSERELMATYGVSRMTVRQALRLLTDDGLVYRVHGSGTFVADPTTVVKSLRLTSFSEDISARRMTPGSRLLTHERLEADAGIAQDLNLPPGDPVLHLERLRTADGVPMCLENVWLPAALLPDLDDRVLGDSLYQLLDEAGSAPDRADQHIRATVLNTREAELLGVPPYSAALLMTRITYDTAGRAIERARGLYRADRYDVQVTVTRSGT</sequence>
<keyword evidence="3" id="KW-0804">Transcription</keyword>
<accession>A0A7W9J1A0</accession>
<dbReference type="InterPro" id="IPR000524">
    <property type="entry name" value="Tscrpt_reg_HTH_GntR"/>
</dbReference>
<evidence type="ECO:0000256" key="4">
    <source>
        <dbReference type="SAM" id="MobiDB-lite"/>
    </source>
</evidence>
<gene>
    <name evidence="6" type="ORF">HDA39_000039</name>
</gene>
<evidence type="ECO:0000313" key="6">
    <source>
        <dbReference type="EMBL" id="MBB5833305.1"/>
    </source>
</evidence>
<dbReference type="GO" id="GO:0003677">
    <property type="term" value="F:DNA binding"/>
    <property type="evidence" value="ECO:0007669"/>
    <property type="project" value="UniProtKB-KW"/>
</dbReference>
<dbReference type="InterPro" id="IPR028978">
    <property type="entry name" value="Chorismate_lyase_/UTRA_dom_sf"/>
</dbReference>
<dbReference type="Gene3D" id="3.40.1410.10">
    <property type="entry name" value="Chorismate lyase-like"/>
    <property type="match status" value="1"/>
</dbReference>
<dbReference type="InterPro" id="IPR036388">
    <property type="entry name" value="WH-like_DNA-bd_sf"/>
</dbReference>
<reference evidence="6 7" key="1">
    <citation type="submission" date="2020-08" db="EMBL/GenBank/DDBJ databases">
        <title>Sequencing the genomes of 1000 actinobacteria strains.</title>
        <authorList>
            <person name="Klenk H.-P."/>
        </authorList>
    </citation>
    <scope>NUCLEOTIDE SEQUENCE [LARGE SCALE GENOMIC DNA]</scope>
    <source>
        <strain evidence="6 7">DSM 28967</strain>
    </source>
</reference>